<dbReference type="Proteomes" id="UP000309676">
    <property type="component" value="Unassembled WGS sequence"/>
</dbReference>
<evidence type="ECO:0000313" key="1">
    <source>
        <dbReference type="EMBL" id="TLS49255.1"/>
    </source>
</evidence>
<dbReference type="RefSeq" id="WP_138197232.1">
    <property type="nucleotide sequence ID" value="NZ_VCIW01000022.1"/>
</dbReference>
<keyword evidence="2" id="KW-1185">Reference proteome</keyword>
<gene>
    <name evidence="1" type="ORF">FE782_25690</name>
</gene>
<accession>A0A5R9GCZ8</accession>
<comment type="caution">
    <text evidence="1">The sequence shown here is derived from an EMBL/GenBank/DDBJ whole genome shotgun (WGS) entry which is preliminary data.</text>
</comment>
<dbReference type="AlphaFoldDB" id="A0A5R9GCZ8"/>
<evidence type="ECO:0000313" key="2">
    <source>
        <dbReference type="Proteomes" id="UP000309676"/>
    </source>
</evidence>
<dbReference type="InterPro" id="IPR025063">
    <property type="entry name" value="DUF4004"/>
</dbReference>
<proteinExistence type="predicted"/>
<dbReference type="OrthoDB" id="1648298at2"/>
<dbReference type="EMBL" id="VCIW01000022">
    <property type="protein sequence ID" value="TLS49255.1"/>
    <property type="molecule type" value="Genomic_DNA"/>
</dbReference>
<sequence length="212" mass="23901">MDETELISKKELLEETGISYGQLYRWKRKNLIPEEWFIRKSTFTGQETFFPRKLILPRIEKIVHMKDDFALDELAGQLTPRLSDVSVTKEEVMERNIVSSFVLDRFAEESAEPAFDFDRLLRLFVVDKLMRTGEASLDEGGVALETLRAHLSSYEDGRCDLVLFRKMGVPLVVLAPADAALSAEPGAKLAARLGVAACIEELHLKLMGGKAR</sequence>
<dbReference type="Pfam" id="PF13171">
    <property type="entry name" value="DUF4004"/>
    <property type="match status" value="1"/>
</dbReference>
<protein>
    <submittedName>
        <fullName evidence="1">DUF4004 family protein</fullName>
    </submittedName>
</protein>
<organism evidence="1 2">
    <name type="scientific">Paenibacillus antri</name>
    <dbReference type="NCBI Taxonomy" id="2582848"/>
    <lineage>
        <taxon>Bacteria</taxon>
        <taxon>Bacillati</taxon>
        <taxon>Bacillota</taxon>
        <taxon>Bacilli</taxon>
        <taxon>Bacillales</taxon>
        <taxon>Paenibacillaceae</taxon>
        <taxon>Paenibacillus</taxon>
    </lineage>
</organism>
<name>A0A5R9GCZ8_9BACL</name>
<reference evidence="1 2" key="1">
    <citation type="submission" date="2019-05" db="EMBL/GenBank/DDBJ databases">
        <authorList>
            <person name="Narsing Rao M.P."/>
            <person name="Li W.J."/>
        </authorList>
    </citation>
    <scope>NUCLEOTIDE SEQUENCE [LARGE SCALE GENOMIC DNA]</scope>
    <source>
        <strain evidence="1 2">SYSU_K30003</strain>
    </source>
</reference>